<sequence length="794" mass="93139">MYILKSPVVNKELPIKVHVSFDSIFEYLENQANNSESIFHESAIKLLKEVNQYPELKEGFTDLSLLKTYKHQIKRLLSVLFPDLLQSNEIKAASIPFDMTAFMLSKRFRSIIDNAGDDFKYEIRNFDTKNMYILTCVYILSFYYNEKIDFKRPFFYDIPDVKNNTIKSYRALYNADFAKIIKTDNAPELTKDDIKLLLRNFDNIDIWKEKIPPSSYIFKGFGIMNLFDVTQDETISNIKNTVIKRDLNTLVNLEKNLQDLFNVPDLKMGISIYNKNEGNRSVNFIKTKIDHSIIANENCCDVKDYFCHNIKNRVFNDYLITSIADVEEYKKNSNEDHFYKSINSKNIQSIILVPILLDNDYIAVLELASPKSYALNSVNANKLKDILPVLNISLQKAIDERQNLLESVIQENYTTIHSSVKWKFYNAADEYLLNNSQNNSTKLKNITFKKVYPLYGQCDVKDSSAARNKAIQDDLTSQLKDTISLFEKIHQEEKLLVYDEIIYRLRKTLKSIKNGIKTSDELLITDFFKNDIYPVLNHLKEHHAFIKNDIIDYESKIDHTLKIVYKKRKAYEDFISSLNSSLAKHLDHAQKEAQEFYPHYYERFKTDGLDYNMYIGESISNTKEFHPIYIKNIKLWQLIQQCELEKIAKQIDSNHKDISLQVTSLILVHSQHLDIKFRMDEKKFDVDGAYNMRYEIIKKRIDKSYLKGTKERLTQTGKLAIVYTHEHDLEEYLKYIEYLTKQDYFTKDIELVDIEDLQGVSGLKAIRVGINYNRINNDLLSFEKLLKATELITR</sequence>
<keyword evidence="2" id="KW-1185">Reference proteome</keyword>
<dbReference type="AlphaFoldDB" id="A0A1M5S2F6"/>
<gene>
    <name evidence="1" type="ORF">SAMN05444281_0085</name>
</gene>
<evidence type="ECO:0000313" key="2">
    <source>
        <dbReference type="Proteomes" id="UP000184109"/>
    </source>
</evidence>
<evidence type="ECO:0000313" key="1">
    <source>
        <dbReference type="EMBL" id="SHH32478.1"/>
    </source>
</evidence>
<protein>
    <recommendedName>
        <fullName evidence="3">GAF domain-containing protein</fullName>
    </recommendedName>
</protein>
<dbReference type="EMBL" id="FQXQ01000001">
    <property type="protein sequence ID" value="SHH32478.1"/>
    <property type="molecule type" value="Genomic_DNA"/>
</dbReference>
<accession>A0A1M5S2F6</accession>
<evidence type="ECO:0008006" key="3">
    <source>
        <dbReference type="Google" id="ProtNLM"/>
    </source>
</evidence>
<dbReference type="RefSeq" id="WP_073117708.1">
    <property type="nucleotide sequence ID" value="NZ_BMEN01000005.1"/>
</dbReference>
<proteinExistence type="predicted"/>
<organism evidence="1 2">
    <name type="scientific">Wenyingzhuangia marina</name>
    <dbReference type="NCBI Taxonomy" id="1195760"/>
    <lineage>
        <taxon>Bacteria</taxon>
        <taxon>Pseudomonadati</taxon>
        <taxon>Bacteroidota</taxon>
        <taxon>Flavobacteriia</taxon>
        <taxon>Flavobacteriales</taxon>
        <taxon>Flavobacteriaceae</taxon>
        <taxon>Wenyingzhuangia</taxon>
    </lineage>
</organism>
<dbReference type="STRING" id="1195760.SAMN05444281_0085"/>
<name>A0A1M5S2F6_9FLAO</name>
<dbReference type="OrthoDB" id="627374at2"/>
<dbReference type="Proteomes" id="UP000184109">
    <property type="component" value="Unassembled WGS sequence"/>
</dbReference>
<reference evidence="2" key="1">
    <citation type="submission" date="2016-11" db="EMBL/GenBank/DDBJ databases">
        <authorList>
            <person name="Varghese N."/>
            <person name="Submissions S."/>
        </authorList>
    </citation>
    <scope>NUCLEOTIDE SEQUENCE [LARGE SCALE GENOMIC DNA]</scope>
    <source>
        <strain evidence="2">DSM 100572</strain>
    </source>
</reference>